<dbReference type="GO" id="GO:0006352">
    <property type="term" value="P:DNA-templated transcription initiation"/>
    <property type="evidence" value="ECO:0007669"/>
    <property type="project" value="InterPro"/>
</dbReference>
<feature type="domain" description="RNA polymerase sigma-70 region 2" evidence="5">
    <location>
        <begin position="35"/>
        <end position="99"/>
    </location>
</feature>
<gene>
    <name evidence="7" type="ORF">SAMN05216271_0334</name>
</gene>
<keyword evidence="4" id="KW-0804">Transcription</keyword>
<dbReference type="PANTHER" id="PTHR43133">
    <property type="entry name" value="RNA POLYMERASE ECF-TYPE SIGMA FACTO"/>
    <property type="match status" value="1"/>
</dbReference>
<dbReference type="InterPro" id="IPR039425">
    <property type="entry name" value="RNA_pol_sigma-70-like"/>
</dbReference>
<accession>A0A1H1LQR0</accession>
<dbReference type="NCBIfam" id="TIGR02937">
    <property type="entry name" value="sigma70-ECF"/>
    <property type="match status" value="1"/>
</dbReference>
<dbReference type="FunFam" id="1.10.1740.10:FF:000009">
    <property type="entry name" value="RNA polymerase sigma factor"/>
    <property type="match status" value="1"/>
</dbReference>
<dbReference type="InterPro" id="IPR007627">
    <property type="entry name" value="RNA_pol_sigma70_r2"/>
</dbReference>
<dbReference type="InterPro" id="IPR013249">
    <property type="entry name" value="RNA_pol_sigma70_r4_t2"/>
</dbReference>
<evidence type="ECO:0000256" key="3">
    <source>
        <dbReference type="ARBA" id="ARBA00023082"/>
    </source>
</evidence>
<evidence type="ECO:0000313" key="7">
    <source>
        <dbReference type="EMBL" id="SDR76881.1"/>
    </source>
</evidence>
<dbReference type="PANTHER" id="PTHR43133:SF63">
    <property type="entry name" value="RNA POLYMERASE SIGMA FACTOR FECI-RELATED"/>
    <property type="match status" value="1"/>
</dbReference>
<comment type="similarity">
    <text evidence="1">Belongs to the sigma-70 factor family. ECF subfamily.</text>
</comment>
<dbReference type="GO" id="GO:0003677">
    <property type="term" value="F:DNA binding"/>
    <property type="evidence" value="ECO:0007669"/>
    <property type="project" value="InterPro"/>
</dbReference>
<reference evidence="8" key="1">
    <citation type="submission" date="2016-10" db="EMBL/GenBank/DDBJ databases">
        <authorList>
            <person name="Varghese N."/>
            <person name="Submissions S."/>
        </authorList>
    </citation>
    <scope>NUCLEOTIDE SEQUENCE [LARGE SCALE GENOMIC DNA]</scope>
    <source>
        <strain evidence="8">JCM 14963</strain>
    </source>
</reference>
<keyword evidence="2" id="KW-0805">Transcription regulation</keyword>
<evidence type="ECO:0000256" key="1">
    <source>
        <dbReference type="ARBA" id="ARBA00010641"/>
    </source>
</evidence>
<protein>
    <submittedName>
        <fullName evidence="7">RNA polymerase sigma-70 factor, ECF subfamily</fullName>
    </submittedName>
</protein>
<dbReference type="Pfam" id="PF04542">
    <property type="entry name" value="Sigma70_r2"/>
    <property type="match status" value="1"/>
</dbReference>
<dbReference type="NCBIfam" id="NF007232">
    <property type="entry name" value="PRK09651.1"/>
    <property type="match status" value="1"/>
</dbReference>
<name>A0A1H1LQR0_9GAMM</name>
<dbReference type="Gene3D" id="1.10.1740.10">
    <property type="match status" value="1"/>
</dbReference>
<evidence type="ECO:0000259" key="6">
    <source>
        <dbReference type="Pfam" id="PF08281"/>
    </source>
</evidence>
<dbReference type="InterPro" id="IPR014284">
    <property type="entry name" value="RNA_pol_sigma-70_dom"/>
</dbReference>
<keyword evidence="3" id="KW-0731">Sigma factor</keyword>
<dbReference type="Gene3D" id="1.10.10.10">
    <property type="entry name" value="Winged helix-like DNA-binding domain superfamily/Winged helix DNA-binding domain"/>
    <property type="match status" value="1"/>
</dbReference>
<dbReference type="InterPro" id="IPR013324">
    <property type="entry name" value="RNA_pol_sigma_r3/r4-like"/>
</dbReference>
<organism evidence="7 8">
    <name type="scientific">Halopseudomonas sabulinigri</name>
    <dbReference type="NCBI Taxonomy" id="472181"/>
    <lineage>
        <taxon>Bacteria</taxon>
        <taxon>Pseudomonadati</taxon>
        <taxon>Pseudomonadota</taxon>
        <taxon>Gammaproteobacteria</taxon>
        <taxon>Pseudomonadales</taxon>
        <taxon>Pseudomonadaceae</taxon>
        <taxon>Halopseudomonas</taxon>
    </lineage>
</organism>
<proteinExistence type="inferred from homology"/>
<dbReference type="GO" id="GO:0016987">
    <property type="term" value="F:sigma factor activity"/>
    <property type="evidence" value="ECO:0007669"/>
    <property type="project" value="UniProtKB-KW"/>
</dbReference>
<dbReference type="InterPro" id="IPR036388">
    <property type="entry name" value="WH-like_DNA-bd_sf"/>
</dbReference>
<dbReference type="SUPFAM" id="SSF88659">
    <property type="entry name" value="Sigma3 and sigma4 domains of RNA polymerase sigma factors"/>
    <property type="match status" value="1"/>
</dbReference>
<dbReference type="NCBIfam" id="NF009180">
    <property type="entry name" value="PRK12528.1"/>
    <property type="match status" value="1"/>
</dbReference>
<dbReference type="STRING" id="472181.SAMN05216271_0334"/>
<sequence length="191" mass="21615">MFHPLSPPLRLLCYLPFRPSMPATETTSSISIATLYSEHHGWLFAWLRRKLGCAEQAADVAQDTFVRVLVRNQAVSNQAPKAFLSTIARGLVIDHWRRSALENAYLQALAQLPEQYYPSAEEQHQTLRTLEQIAALLEGLKARVRTAFLLYQLGGLTHAQIATQLGVSSRTVERHVADALFHCYQLRYREG</sequence>
<dbReference type="AlphaFoldDB" id="A0A1H1LQR0"/>
<dbReference type="Pfam" id="PF08281">
    <property type="entry name" value="Sigma70_r4_2"/>
    <property type="match status" value="1"/>
</dbReference>
<evidence type="ECO:0000256" key="4">
    <source>
        <dbReference type="ARBA" id="ARBA00023163"/>
    </source>
</evidence>
<dbReference type="InterPro" id="IPR013325">
    <property type="entry name" value="RNA_pol_sigma_r2"/>
</dbReference>
<evidence type="ECO:0000256" key="2">
    <source>
        <dbReference type="ARBA" id="ARBA00023015"/>
    </source>
</evidence>
<feature type="domain" description="RNA polymerase sigma factor 70 region 4 type 2" evidence="6">
    <location>
        <begin position="131"/>
        <end position="180"/>
    </location>
</feature>
<evidence type="ECO:0000259" key="5">
    <source>
        <dbReference type="Pfam" id="PF04542"/>
    </source>
</evidence>
<dbReference type="Proteomes" id="UP000243413">
    <property type="component" value="Chromosome I"/>
</dbReference>
<evidence type="ECO:0000313" key="8">
    <source>
        <dbReference type="Proteomes" id="UP000243413"/>
    </source>
</evidence>
<dbReference type="EMBL" id="LT629763">
    <property type="protein sequence ID" value="SDR76881.1"/>
    <property type="molecule type" value="Genomic_DNA"/>
</dbReference>
<dbReference type="SUPFAM" id="SSF88946">
    <property type="entry name" value="Sigma2 domain of RNA polymerase sigma factors"/>
    <property type="match status" value="1"/>
</dbReference>